<protein>
    <submittedName>
        <fullName evidence="1">Uncharacterized protein</fullName>
    </submittedName>
</protein>
<dbReference type="AlphaFoldDB" id="A0AAJ1VJK4"/>
<reference evidence="1" key="1">
    <citation type="submission" date="2023-06" db="EMBL/GenBank/DDBJ databases">
        <title>Two Chryseobacterium gambrini strains from China.</title>
        <authorList>
            <person name="Zeng J."/>
            <person name="Wu Y."/>
        </authorList>
    </citation>
    <scope>NUCLEOTIDE SEQUENCE</scope>
    <source>
        <strain evidence="1">SQ219</strain>
    </source>
</reference>
<evidence type="ECO:0000313" key="2">
    <source>
        <dbReference type="Proteomes" id="UP001225933"/>
    </source>
</evidence>
<proteinExistence type="predicted"/>
<dbReference type="Proteomes" id="UP001225933">
    <property type="component" value="Unassembled WGS sequence"/>
</dbReference>
<dbReference type="EMBL" id="JAUHGV010000007">
    <property type="protein sequence ID" value="MDN4012543.1"/>
    <property type="molecule type" value="Genomic_DNA"/>
</dbReference>
<name>A0AAJ1VJK4_9FLAO</name>
<gene>
    <name evidence="1" type="ORF">QX233_08745</name>
</gene>
<dbReference type="RefSeq" id="WP_214588164.1">
    <property type="nucleotide sequence ID" value="NZ_JAUHGV010000007.1"/>
</dbReference>
<comment type="caution">
    <text evidence="1">The sequence shown here is derived from an EMBL/GenBank/DDBJ whole genome shotgun (WGS) entry which is preliminary data.</text>
</comment>
<sequence>MENKNSKIDFADYLKALQTVGAEEFIIPTNLTKKRALYLLTIMEKVGKELEWFMDVNENDSESYDTYQSGIQWVKNQIFKRYSRAELSLQ</sequence>
<accession>A0AAJ1VJK4</accession>
<organism evidence="1 2">
    <name type="scientific">Chryseobacterium gambrini</name>
    <dbReference type="NCBI Taxonomy" id="373672"/>
    <lineage>
        <taxon>Bacteria</taxon>
        <taxon>Pseudomonadati</taxon>
        <taxon>Bacteroidota</taxon>
        <taxon>Flavobacteriia</taxon>
        <taxon>Flavobacteriales</taxon>
        <taxon>Weeksellaceae</taxon>
        <taxon>Chryseobacterium group</taxon>
        <taxon>Chryseobacterium</taxon>
    </lineage>
</organism>
<evidence type="ECO:0000313" key="1">
    <source>
        <dbReference type="EMBL" id="MDN4012543.1"/>
    </source>
</evidence>